<evidence type="ECO:0000313" key="10">
    <source>
        <dbReference type="Proteomes" id="UP000034212"/>
    </source>
</evidence>
<feature type="binding site" evidence="4">
    <location>
        <begin position="242"/>
        <end position="243"/>
    </location>
    <ligand>
        <name>D-glyceraldehyde 3-phosphate</name>
        <dbReference type="ChEBI" id="CHEBI:59776"/>
    </ligand>
</feature>
<feature type="active site" description="Nucleophile" evidence="3">
    <location>
        <position position="184"/>
    </location>
</feature>
<keyword evidence="2" id="KW-0560">Oxidoreductase</keyword>
<gene>
    <name evidence="9" type="ORF">UY08_C0011G0006</name>
</gene>
<dbReference type="SUPFAM" id="SSF51735">
    <property type="entry name" value="NAD(P)-binding Rossmann-fold domains"/>
    <property type="match status" value="1"/>
</dbReference>
<dbReference type="Proteomes" id="UP000034212">
    <property type="component" value="Unassembled WGS sequence"/>
</dbReference>
<proteinExistence type="inferred from homology"/>
<evidence type="ECO:0000313" key="9">
    <source>
        <dbReference type="EMBL" id="KKU80729.1"/>
    </source>
</evidence>
<evidence type="ECO:0000256" key="6">
    <source>
        <dbReference type="PIRSR" id="PIRSR000149-4"/>
    </source>
</evidence>
<name>A0A0G1TG27_9BACT</name>
<evidence type="ECO:0000256" key="4">
    <source>
        <dbReference type="PIRSR" id="PIRSR000149-2"/>
    </source>
</evidence>
<accession>A0A0G1TG27</accession>
<dbReference type="PATRIC" id="fig|1618438.3.peg.256"/>
<feature type="domain" description="Glyceraldehyde 3-phosphate dehydrogenase NAD(P) binding" evidence="8">
    <location>
        <begin position="8"/>
        <end position="184"/>
    </location>
</feature>
<feature type="binding site" evidence="5">
    <location>
        <position position="105"/>
    </location>
    <ligand>
        <name>NAD(+)</name>
        <dbReference type="ChEBI" id="CHEBI:57540"/>
    </ligand>
</feature>
<dbReference type="GO" id="GO:0051287">
    <property type="term" value="F:NAD binding"/>
    <property type="evidence" value="ECO:0007669"/>
    <property type="project" value="InterPro"/>
</dbReference>
<dbReference type="FunFam" id="3.30.360.10:FF:000002">
    <property type="entry name" value="Glyceraldehyde-3-phosphate dehydrogenase"/>
    <property type="match status" value="1"/>
</dbReference>
<dbReference type="PANTHER" id="PTHR43148">
    <property type="entry name" value="GLYCERALDEHYDE-3-PHOSPHATE DEHYDROGENASE 2"/>
    <property type="match status" value="1"/>
</dbReference>
<sequence>MRYSEGMIKFSINGFGRVGRSTARVWLDKHLNSLDLAAINTSGSLPASGWAYLLKYDTAYGTVPYSVEAEDLKDVQEVTDDDPLIGNLKIAKDGHQIVIPVLAQREPAKIPWSKYGVEAVVESTGLFRSRDLASQHLTGGAKLVIVSAPAKGGGMPTALIGVNEEQIIGHDRTNAITLISNASCTTNCVAPVAALMHAKIGVRKAMLLTAHGYTDDQNLQDNSHKDYRRGRAAAQNIVPTSTGAAEATIATIPELKGLFDGIALRVPVITGSITDFTFLTKRGTSVEEVNQMFEDAITHPLYKGVLAVTREPLVSSDIIGRSESAIVDLNLTRVVDGDLVKILAWYDNEWGYANRLVEQVIEAAQAL</sequence>
<keyword evidence="5" id="KW-0520">NAD</keyword>
<evidence type="ECO:0000256" key="2">
    <source>
        <dbReference type="ARBA" id="ARBA00023002"/>
    </source>
</evidence>
<organism evidence="9 10">
    <name type="scientific">Candidatus Gottesmanbacteria bacterium GW2011_GWA1_47_8</name>
    <dbReference type="NCBI Taxonomy" id="1618438"/>
    <lineage>
        <taxon>Bacteria</taxon>
        <taxon>Candidatus Gottesmaniibacteriota</taxon>
    </lineage>
</organism>
<evidence type="ECO:0000256" key="5">
    <source>
        <dbReference type="PIRSR" id="PIRSR000149-3"/>
    </source>
</evidence>
<comment type="similarity">
    <text evidence="1 7">Belongs to the glyceraldehyde-3-phosphate dehydrogenase family.</text>
</comment>
<dbReference type="SMART" id="SM00846">
    <property type="entry name" value="Gp_dh_N"/>
    <property type="match status" value="1"/>
</dbReference>
<evidence type="ECO:0000256" key="1">
    <source>
        <dbReference type="ARBA" id="ARBA00007406"/>
    </source>
</evidence>
<dbReference type="InterPro" id="IPR020828">
    <property type="entry name" value="GlycerAld_3-P_DH_NAD(P)-bd"/>
</dbReference>
<dbReference type="Gene3D" id="3.30.360.10">
    <property type="entry name" value="Dihydrodipicolinate Reductase, domain 2"/>
    <property type="match status" value="1"/>
</dbReference>
<dbReference type="PRINTS" id="PR00078">
    <property type="entry name" value="G3PDHDRGNASE"/>
</dbReference>
<feature type="binding site" evidence="4">
    <location>
        <begin position="183"/>
        <end position="185"/>
    </location>
    <ligand>
        <name>D-glyceraldehyde 3-phosphate</name>
        <dbReference type="ChEBI" id="CHEBI:59776"/>
    </ligand>
</feature>
<feature type="site" description="Activates thiol group during catalysis" evidence="6">
    <location>
        <position position="211"/>
    </location>
</feature>
<dbReference type="GO" id="GO:0016620">
    <property type="term" value="F:oxidoreductase activity, acting on the aldehyde or oxo group of donors, NAD or NADP as acceptor"/>
    <property type="evidence" value="ECO:0007669"/>
    <property type="project" value="InterPro"/>
</dbReference>
<dbReference type="InterPro" id="IPR020829">
    <property type="entry name" value="GlycerAld_3-P_DH_cat"/>
</dbReference>
<dbReference type="Pfam" id="PF02800">
    <property type="entry name" value="Gp_dh_C"/>
    <property type="match status" value="1"/>
</dbReference>
<evidence type="ECO:0000256" key="3">
    <source>
        <dbReference type="PIRSR" id="PIRSR000149-1"/>
    </source>
</evidence>
<protein>
    <submittedName>
        <fullName evidence="9">Glyceraldehyde-3-phosphate dehydrogenase, type I</fullName>
    </submittedName>
</protein>
<comment type="caution">
    <text evidence="9">The sequence shown here is derived from an EMBL/GenBank/DDBJ whole genome shotgun (WGS) entry which is preliminary data.</text>
</comment>
<keyword evidence="5" id="KW-0547">Nucleotide-binding</keyword>
<dbReference type="SUPFAM" id="SSF55347">
    <property type="entry name" value="Glyceraldehyde-3-phosphate dehydrogenase-like, C-terminal domain"/>
    <property type="match status" value="1"/>
</dbReference>
<dbReference type="EMBL" id="LCOQ01000011">
    <property type="protein sequence ID" value="KKU80729.1"/>
    <property type="molecule type" value="Genomic_DNA"/>
</dbReference>
<dbReference type="CDD" id="cd05214">
    <property type="entry name" value="GAPDH_I_N"/>
    <property type="match status" value="1"/>
</dbReference>
<feature type="binding site" evidence="4">
    <location>
        <position position="214"/>
    </location>
    <ligand>
        <name>D-glyceraldehyde 3-phosphate</name>
        <dbReference type="ChEBI" id="CHEBI:59776"/>
    </ligand>
</feature>
<reference evidence="9 10" key="1">
    <citation type="journal article" date="2015" name="Nature">
        <title>rRNA introns, odd ribosomes, and small enigmatic genomes across a large radiation of phyla.</title>
        <authorList>
            <person name="Brown C.T."/>
            <person name="Hug L.A."/>
            <person name="Thomas B.C."/>
            <person name="Sharon I."/>
            <person name="Castelle C.J."/>
            <person name="Singh A."/>
            <person name="Wilkins M.J."/>
            <person name="Williams K.H."/>
            <person name="Banfield J.F."/>
        </authorList>
    </citation>
    <scope>NUCLEOTIDE SEQUENCE [LARGE SCALE GENOMIC DNA]</scope>
</reference>
<feature type="binding site" evidence="5">
    <location>
        <position position="147"/>
    </location>
    <ligand>
        <name>NAD(+)</name>
        <dbReference type="ChEBI" id="CHEBI:57540"/>
    </ligand>
</feature>
<dbReference type="InterPro" id="IPR036291">
    <property type="entry name" value="NAD(P)-bd_dom_sf"/>
</dbReference>
<dbReference type="AlphaFoldDB" id="A0A0G1TG27"/>
<dbReference type="PIRSF" id="PIRSF000149">
    <property type="entry name" value="GAP_DH"/>
    <property type="match status" value="1"/>
</dbReference>
<dbReference type="Gene3D" id="3.40.50.720">
    <property type="entry name" value="NAD(P)-binding Rossmann-like Domain"/>
    <property type="match status" value="1"/>
</dbReference>
<feature type="binding site" evidence="5">
    <location>
        <position position="348"/>
    </location>
    <ligand>
        <name>NAD(+)</name>
        <dbReference type="ChEBI" id="CHEBI:57540"/>
    </ligand>
</feature>
<feature type="binding site" evidence="4">
    <location>
        <position position="265"/>
    </location>
    <ligand>
        <name>D-glyceraldehyde 3-phosphate</name>
        <dbReference type="ChEBI" id="CHEBI:59776"/>
    </ligand>
</feature>
<evidence type="ECO:0000256" key="7">
    <source>
        <dbReference type="RuleBase" id="RU000397"/>
    </source>
</evidence>
<dbReference type="CDD" id="cd18126">
    <property type="entry name" value="GAPDH_I_C"/>
    <property type="match status" value="1"/>
</dbReference>
<dbReference type="InterPro" id="IPR020831">
    <property type="entry name" value="GlycerAld/Erythrose_P_DH"/>
</dbReference>
<evidence type="ECO:0000259" key="8">
    <source>
        <dbReference type="SMART" id="SM00846"/>
    </source>
</evidence>
<dbReference type="Pfam" id="PF00044">
    <property type="entry name" value="Gp_dh_N"/>
    <property type="match status" value="1"/>
</dbReference>